<protein>
    <submittedName>
        <fullName evidence="1">Uncharacterized protein</fullName>
    </submittedName>
</protein>
<dbReference type="Proteomes" id="UP001057279">
    <property type="component" value="Linkage Group LG19"/>
</dbReference>
<sequence length="622" mass="68894">MIVGRNSENTGGASCKGRDSLSVANAHFCFDVFKEMSCGHTIENVLLAPWSLLSALAVVLFGARGNSASQMEKCEDQQSIHPFKRSSLRSASPATVKFTWPVDCLQKKPIHSSRLTASDQLVLVNAVSFRGAWKYAFQKDRTVAMAFRRDESQSKSVQMMRLQGHLKLGSIMEPPGQVLELPDLEDRLSMVIILPSKDVSLGQIETMEELYVANTIFALNFFKHLANTSADTQNLLFCPWSISVTMAMVYLGARGSTADQIAQVLQFSHAGVHRGAPATPRSLSSCDFSQQTQRGACPDAILQAQAAGVIHSAFHSLSNAINVSTGEYLLESANKLFGEKSARFKEEYMELSEKYYSTEPQAVDFLECAEDARKKINSWVKTQTKGKIPNLLPEGYVDADTKMVLVNAIYFKGRWKTPFQKKLKGLYPFRVNSTQRKSVEMMFLHEKLNIGYIADLKVQILELPYAGEVSMFLLLPDGIAESSTGLELLESEITHDKLSKWLSEDTMGEDDVEVYIPKFKLEERYGLKTILTSMGMGDAFSQGRANFSGMSEKNDLFLSEVFHQASVDVNEEGTEAAAGTGAIVTGRTGHGGPQFVADHPFLFLIMHKITKSILFWGRFASP</sequence>
<comment type="caution">
    <text evidence="1">The sequence shown here is derived from an EMBL/GenBank/DDBJ whole genome shotgun (WGS) entry which is preliminary data.</text>
</comment>
<dbReference type="EMBL" id="CM043044">
    <property type="protein sequence ID" value="KAI4564712.1"/>
    <property type="molecule type" value="Genomic_DNA"/>
</dbReference>
<evidence type="ECO:0000313" key="1">
    <source>
        <dbReference type="EMBL" id="KAI4564712.1"/>
    </source>
</evidence>
<organism evidence="1 2">
    <name type="scientific">Ovis ammon polii x Ovis aries</name>
    <dbReference type="NCBI Taxonomy" id="2918886"/>
    <lineage>
        <taxon>Eukaryota</taxon>
        <taxon>Metazoa</taxon>
        <taxon>Chordata</taxon>
        <taxon>Craniata</taxon>
        <taxon>Vertebrata</taxon>
        <taxon>Euteleostomi</taxon>
        <taxon>Mammalia</taxon>
        <taxon>Eutheria</taxon>
        <taxon>Laurasiatheria</taxon>
        <taxon>Artiodactyla</taxon>
        <taxon>Ruminantia</taxon>
        <taxon>Pecora</taxon>
        <taxon>Bovidae</taxon>
        <taxon>Caprinae</taxon>
        <taxon>Ovis</taxon>
    </lineage>
</organism>
<gene>
    <name evidence="1" type="ORF">MJG53_015724</name>
</gene>
<keyword evidence="2" id="KW-1185">Reference proteome</keyword>
<name>A0ACB9UBW3_9CETA</name>
<reference evidence="1" key="1">
    <citation type="submission" date="2022-03" db="EMBL/GenBank/DDBJ databases">
        <title>Genomic analyses of argali, domestic sheep and their hybrids provide insights into chromosomal evolution, heterosis and genetic basis of agronomic traits.</title>
        <authorList>
            <person name="Li M."/>
        </authorList>
    </citation>
    <scope>NUCLEOTIDE SEQUENCE</scope>
    <source>
        <strain evidence="1">F1 hybrid</strain>
    </source>
</reference>
<evidence type="ECO:0000313" key="2">
    <source>
        <dbReference type="Proteomes" id="UP001057279"/>
    </source>
</evidence>
<accession>A0ACB9UBW3</accession>
<proteinExistence type="predicted"/>